<reference evidence="2" key="1">
    <citation type="journal article" date="2015" name="ISME J.">
        <title>Draft Genome Sequence of Streptomyces incarnatus NRRL8089, which Produces the Nucleoside Antibiotic Sinefungin.</title>
        <authorList>
            <person name="Oshima K."/>
            <person name="Hattori M."/>
            <person name="Shimizu H."/>
            <person name="Fukuda K."/>
            <person name="Nemoto M."/>
            <person name="Inagaki K."/>
            <person name="Tamura T."/>
        </authorList>
    </citation>
    <scope>NUCLEOTIDE SEQUENCE</scope>
    <source>
        <strain evidence="2">FACHB-1375</strain>
    </source>
</reference>
<organism evidence="2 3">
    <name type="scientific">Aerosakkonema funiforme FACHB-1375</name>
    <dbReference type="NCBI Taxonomy" id="2949571"/>
    <lineage>
        <taxon>Bacteria</taxon>
        <taxon>Bacillati</taxon>
        <taxon>Cyanobacteriota</taxon>
        <taxon>Cyanophyceae</taxon>
        <taxon>Oscillatoriophycideae</taxon>
        <taxon>Aerosakkonematales</taxon>
        <taxon>Aerosakkonemataceae</taxon>
        <taxon>Aerosakkonema</taxon>
    </lineage>
</organism>
<dbReference type="InterPro" id="IPR051396">
    <property type="entry name" value="Bact_Antivir_Def_Nuclease"/>
</dbReference>
<dbReference type="PANTHER" id="PTHR43581">
    <property type="entry name" value="ATP/GTP PHOSPHATASE"/>
    <property type="match status" value="1"/>
</dbReference>
<dbReference type="GO" id="GO:0005524">
    <property type="term" value="F:ATP binding"/>
    <property type="evidence" value="ECO:0007669"/>
    <property type="project" value="InterPro"/>
</dbReference>
<dbReference type="Gene3D" id="3.40.50.300">
    <property type="entry name" value="P-loop containing nucleotide triphosphate hydrolases"/>
    <property type="match status" value="2"/>
</dbReference>
<evidence type="ECO:0000259" key="1">
    <source>
        <dbReference type="Pfam" id="PF13304"/>
    </source>
</evidence>
<evidence type="ECO:0000313" key="2">
    <source>
        <dbReference type="EMBL" id="MBD2181427.1"/>
    </source>
</evidence>
<dbReference type="PANTHER" id="PTHR43581:SF4">
    <property type="entry name" value="ATP_GTP PHOSPHATASE"/>
    <property type="match status" value="1"/>
</dbReference>
<dbReference type="InterPro" id="IPR003959">
    <property type="entry name" value="ATPase_AAA_core"/>
</dbReference>
<dbReference type="InterPro" id="IPR014555">
    <property type="entry name" value="RecF-like"/>
</dbReference>
<dbReference type="GO" id="GO:0016887">
    <property type="term" value="F:ATP hydrolysis activity"/>
    <property type="evidence" value="ECO:0007669"/>
    <property type="project" value="InterPro"/>
</dbReference>
<protein>
    <submittedName>
        <fullName evidence="2">AAA family ATPase</fullName>
    </submittedName>
</protein>
<feature type="domain" description="ATPase AAA-type core" evidence="1">
    <location>
        <begin position="24"/>
        <end position="331"/>
    </location>
</feature>
<proteinExistence type="predicted"/>
<evidence type="ECO:0000313" key="3">
    <source>
        <dbReference type="Proteomes" id="UP000641646"/>
    </source>
</evidence>
<sequence>MLRDLTIQNYRCFKDFHIDGLARVNLIVGSNNSGKTSLLEAVYLLVNQVNLEPLINFLYNRGEIADYSISQSSFVRGEIERRSGYEIRHIFYGHQLNTEQTISVRSEKEAPLSVQFQIKEPERIQKPPGFDLFLTPEGGSIEPSKFLLLFSDGRGTTMPIPIRDDGLITGKAFRQWNEHQPHAFVTTSNSRLFTQNISSNFFLTTTNINFQQMAVFWDKITLTPKEESVVAALQILEPNIERISFTSRQSSSSGVLLKLHGQHNPINLGSMGEGMRRMLSLAMAAVTVENGLLLVDEIETGLYYEAQTDMWRLIFSTAKRLNLQVFATTHSWDCIAGFQEALAEFEDNSVGKLFRLSRRDEKIRAVEYTADELAVAVRQSIEVR</sequence>
<comment type="caution">
    <text evidence="2">The sequence shown here is derived from an EMBL/GenBank/DDBJ whole genome shotgun (WGS) entry which is preliminary data.</text>
</comment>
<reference evidence="2" key="2">
    <citation type="submission" date="2020-08" db="EMBL/GenBank/DDBJ databases">
        <authorList>
            <person name="Chen M."/>
            <person name="Teng W."/>
            <person name="Zhao L."/>
            <person name="Hu C."/>
            <person name="Zhou Y."/>
            <person name="Han B."/>
            <person name="Song L."/>
            <person name="Shu W."/>
        </authorList>
    </citation>
    <scope>NUCLEOTIDE SEQUENCE</scope>
    <source>
        <strain evidence="2">FACHB-1375</strain>
    </source>
</reference>
<dbReference type="EMBL" id="JACJPW010000020">
    <property type="protein sequence ID" value="MBD2181427.1"/>
    <property type="molecule type" value="Genomic_DNA"/>
</dbReference>
<dbReference type="Proteomes" id="UP000641646">
    <property type="component" value="Unassembled WGS sequence"/>
</dbReference>
<accession>A0A926VCS6</accession>
<gene>
    <name evidence="2" type="ORF">H6G03_09955</name>
</gene>
<name>A0A926VCS6_9CYAN</name>
<dbReference type="SUPFAM" id="SSF52540">
    <property type="entry name" value="P-loop containing nucleoside triphosphate hydrolases"/>
    <property type="match status" value="1"/>
</dbReference>
<dbReference type="Pfam" id="PF13304">
    <property type="entry name" value="AAA_21"/>
    <property type="match status" value="1"/>
</dbReference>
<dbReference type="AlphaFoldDB" id="A0A926VCS6"/>
<dbReference type="InterPro" id="IPR027417">
    <property type="entry name" value="P-loop_NTPase"/>
</dbReference>
<dbReference type="PIRSF" id="PIRSF029347">
    <property type="entry name" value="RecF"/>
    <property type="match status" value="1"/>
</dbReference>
<keyword evidence="3" id="KW-1185">Reference proteome</keyword>